<dbReference type="Proteomes" id="UP000237438">
    <property type="component" value="Unassembled WGS sequence"/>
</dbReference>
<accession>A0A2S4PPQ7</accession>
<organism evidence="1 2">
    <name type="scientific">Erysiphe pulchra</name>
    <dbReference type="NCBI Taxonomy" id="225359"/>
    <lineage>
        <taxon>Eukaryota</taxon>
        <taxon>Fungi</taxon>
        <taxon>Dikarya</taxon>
        <taxon>Ascomycota</taxon>
        <taxon>Pezizomycotina</taxon>
        <taxon>Leotiomycetes</taxon>
        <taxon>Erysiphales</taxon>
        <taxon>Erysiphaceae</taxon>
        <taxon>Erysiphe</taxon>
    </lineage>
</organism>
<dbReference type="AlphaFoldDB" id="A0A2S4PPQ7"/>
<name>A0A2S4PPQ7_9PEZI</name>
<keyword evidence="2" id="KW-1185">Reference proteome</keyword>
<gene>
    <name evidence="1" type="ORF">EPUL_004460</name>
</gene>
<sequence length="209" mass="23269">MELSQESQAPSTVTSQKLPPISQFLPYSSSTLANLTNEIEKEEVVVFRACLRQAIANFAATDSLPSPPRVSINTWPNKGNENRKENDKNLTKKIAVATPRIVLSKAINPEMNKEVDLPSTPQTSNKTWATVARKCRKKARVVNSIETQVSAGNKNAPRVLNKDNSTIPVSDKRLFVRLLQKQERRKLSPAGIREVVVNKLAINPQSHQH</sequence>
<evidence type="ECO:0000313" key="2">
    <source>
        <dbReference type="Proteomes" id="UP000237438"/>
    </source>
</evidence>
<comment type="caution">
    <text evidence="1">The sequence shown here is derived from an EMBL/GenBank/DDBJ whole genome shotgun (WGS) entry which is preliminary data.</text>
</comment>
<dbReference type="EMBL" id="PEDP01001226">
    <property type="protein sequence ID" value="POS84007.1"/>
    <property type="molecule type" value="Genomic_DNA"/>
</dbReference>
<protein>
    <submittedName>
        <fullName evidence="1">Uncharacterized protein</fullName>
    </submittedName>
</protein>
<reference evidence="1 2" key="1">
    <citation type="submission" date="2017-10" db="EMBL/GenBank/DDBJ databases">
        <title>Development of genomic resources for the powdery mildew, Erysiphe pulchra.</title>
        <authorList>
            <person name="Wadl P.A."/>
            <person name="Mack B.M."/>
            <person name="Moore G."/>
            <person name="Beltz S.B."/>
        </authorList>
    </citation>
    <scope>NUCLEOTIDE SEQUENCE [LARGE SCALE GENOMIC DNA]</scope>
    <source>
        <strain evidence="1">Cflorida</strain>
    </source>
</reference>
<dbReference type="OrthoDB" id="4869984at2759"/>
<evidence type="ECO:0000313" key="1">
    <source>
        <dbReference type="EMBL" id="POS84007.1"/>
    </source>
</evidence>
<proteinExistence type="predicted"/>